<evidence type="ECO:0008006" key="3">
    <source>
        <dbReference type="Google" id="ProtNLM"/>
    </source>
</evidence>
<proteinExistence type="predicted"/>
<gene>
    <name evidence="1" type="ORF">H8R94_02740</name>
</gene>
<dbReference type="EMBL" id="JACOPG010000001">
    <property type="protein sequence ID" value="MBC5685541.1"/>
    <property type="molecule type" value="Genomic_DNA"/>
</dbReference>
<reference evidence="1 2" key="1">
    <citation type="submission" date="2020-08" db="EMBL/GenBank/DDBJ databases">
        <title>Genome public.</title>
        <authorList>
            <person name="Liu C."/>
            <person name="Sun Q."/>
        </authorList>
    </citation>
    <scope>NUCLEOTIDE SEQUENCE [LARGE SCALE GENOMIC DNA]</scope>
    <source>
        <strain evidence="1 2">NSJ-9</strain>
    </source>
</reference>
<protein>
    <recommendedName>
        <fullName evidence="3">Transposase DDE domain-containing protein</fullName>
    </recommendedName>
</protein>
<organism evidence="1 2">
    <name type="scientific">Roseburia lenta</name>
    <dbReference type="NCBI Taxonomy" id="2763061"/>
    <lineage>
        <taxon>Bacteria</taxon>
        <taxon>Bacillati</taxon>
        <taxon>Bacillota</taxon>
        <taxon>Clostridia</taxon>
        <taxon>Lachnospirales</taxon>
        <taxon>Lachnospiraceae</taxon>
        <taxon>Roseburia</taxon>
    </lineage>
</organism>
<evidence type="ECO:0000313" key="2">
    <source>
        <dbReference type="Proteomes" id="UP000643810"/>
    </source>
</evidence>
<dbReference type="RefSeq" id="WP_118280864.1">
    <property type="nucleotide sequence ID" value="NZ_JACOPG010000001.1"/>
</dbReference>
<accession>A0ABR7GDP2</accession>
<sequence>MRQRAPKLDKHVDKDVVLCSTTNRRVSNHTTDILLQDAIPFTKNWKRIPFYKREEYRGADQICVFSINRNLYGRARRSISQLDRMDRNRLLLNVI</sequence>
<keyword evidence="2" id="KW-1185">Reference proteome</keyword>
<evidence type="ECO:0000313" key="1">
    <source>
        <dbReference type="EMBL" id="MBC5685541.1"/>
    </source>
</evidence>
<name>A0ABR7GDP2_9FIRM</name>
<comment type="caution">
    <text evidence="1">The sequence shown here is derived from an EMBL/GenBank/DDBJ whole genome shotgun (WGS) entry which is preliminary data.</text>
</comment>
<dbReference type="Proteomes" id="UP000643810">
    <property type="component" value="Unassembled WGS sequence"/>
</dbReference>